<accession>A0A7J7ZXN5</accession>
<dbReference type="EMBL" id="JABWUV010000002">
    <property type="protein sequence ID" value="KAF6379013.1"/>
    <property type="molecule type" value="Genomic_DNA"/>
</dbReference>
<protein>
    <submittedName>
        <fullName evidence="2">Uncharacterized protein</fullName>
    </submittedName>
</protein>
<name>A0A7J7ZXN5_MYOMY</name>
<evidence type="ECO:0000256" key="1">
    <source>
        <dbReference type="SAM" id="SignalP"/>
    </source>
</evidence>
<gene>
    <name evidence="2" type="ORF">mMyoMyo1_009883</name>
</gene>
<keyword evidence="1" id="KW-0732">Signal</keyword>
<evidence type="ECO:0000313" key="3">
    <source>
        <dbReference type="Proteomes" id="UP000527355"/>
    </source>
</evidence>
<dbReference type="Proteomes" id="UP000527355">
    <property type="component" value="Unassembled WGS sequence"/>
</dbReference>
<sequence length="153" mass="16614">MAWSNWGWCQQWVQAAAAAPIAPQEQGEVEKPSGLIGAGSRCSHPMMVLNDLGPCQALAASASTGQDHGAPEQRIFSNHQRLAPVIATSAPPWSGTPAHLLHHPTRARCPCSILCHLLPKPAMFRMCPLVVSEHHSNWLFSCSVVPSFRLFAY</sequence>
<organism evidence="2 3">
    <name type="scientific">Myotis myotis</name>
    <name type="common">Greater mouse-eared bat</name>
    <name type="synonym">Vespertilio myotis</name>
    <dbReference type="NCBI Taxonomy" id="51298"/>
    <lineage>
        <taxon>Eukaryota</taxon>
        <taxon>Metazoa</taxon>
        <taxon>Chordata</taxon>
        <taxon>Craniata</taxon>
        <taxon>Vertebrata</taxon>
        <taxon>Euteleostomi</taxon>
        <taxon>Mammalia</taxon>
        <taxon>Eutheria</taxon>
        <taxon>Laurasiatheria</taxon>
        <taxon>Chiroptera</taxon>
        <taxon>Yangochiroptera</taxon>
        <taxon>Vespertilionidae</taxon>
        <taxon>Myotis</taxon>
    </lineage>
</organism>
<proteinExistence type="predicted"/>
<dbReference type="AlphaFoldDB" id="A0A7J7ZXN5"/>
<comment type="caution">
    <text evidence="2">The sequence shown here is derived from an EMBL/GenBank/DDBJ whole genome shotgun (WGS) entry which is preliminary data.</text>
</comment>
<feature type="chain" id="PRO_5029726392" evidence="1">
    <location>
        <begin position="19"/>
        <end position="153"/>
    </location>
</feature>
<keyword evidence="3" id="KW-1185">Reference proteome</keyword>
<evidence type="ECO:0000313" key="2">
    <source>
        <dbReference type="EMBL" id="KAF6379013.1"/>
    </source>
</evidence>
<reference evidence="2 3" key="1">
    <citation type="journal article" date="2020" name="Nature">
        <title>Six reference-quality genomes reveal evolution of bat adaptations.</title>
        <authorList>
            <person name="Jebb D."/>
            <person name="Huang Z."/>
            <person name="Pippel M."/>
            <person name="Hughes G.M."/>
            <person name="Lavrichenko K."/>
            <person name="Devanna P."/>
            <person name="Winkler S."/>
            <person name="Jermiin L.S."/>
            <person name="Skirmuntt E.C."/>
            <person name="Katzourakis A."/>
            <person name="Burkitt-Gray L."/>
            <person name="Ray D.A."/>
            <person name="Sullivan K.A.M."/>
            <person name="Roscito J.G."/>
            <person name="Kirilenko B.M."/>
            <person name="Davalos L.M."/>
            <person name="Corthals A.P."/>
            <person name="Power M.L."/>
            <person name="Jones G."/>
            <person name="Ransome R.D."/>
            <person name="Dechmann D.K.N."/>
            <person name="Locatelli A.G."/>
            <person name="Puechmaille S.J."/>
            <person name="Fedrigo O."/>
            <person name="Jarvis E.D."/>
            <person name="Hiller M."/>
            <person name="Vernes S.C."/>
            <person name="Myers E.W."/>
            <person name="Teeling E.C."/>
        </authorList>
    </citation>
    <scope>NUCLEOTIDE SEQUENCE [LARGE SCALE GENOMIC DNA]</scope>
    <source>
        <strain evidence="2">MMyoMyo1</strain>
        <tissue evidence="2">Flight muscle</tissue>
    </source>
</reference>
<feature type="signal peptide" evidence="1">
    <location>
        <begin position="1"/>
        <end position="18"/>
    </location>
</feature>